<dbReference type="InterPro" id="IPR010921">
    <property type="entry name" value="Trp_repressor/repl_initiator"/>
</dbReference>
<dbReference type="AlphaFoldDB" id="A0A5N6S5H7"/>
<dbReference type="GeneID" id="99062936"/>
<gene>
    <name evidence="1" type="ORF">DDE84_05300</name>
</gene>
<dbReference type="SUPFAM" id="SSF48295">
    <property type="entry name" value="TrpR-like"/>
    <property type="match status" value="1"/>
</dbReference>
<comment type="caution">
    <text evidence="1">The sequence shown here is derived from an EMBL/GenBank/DDBJ whole genome shotgun (WGS) entry which is preliminary data.</text>
</comment>
<evidence type="ECO:0000313" key="1">
    <source>
        <dbReference type="EMBL" id="KAE8128880.1"/>
    </source>
</evidence>
<protein>
    <submittedName>
        <fullName evidence="1">IS3 family transposase</fullName>
    </submittedName>
</protein>
<dbReference type="EMBL" id="QDAG01000004">
    <property type="protein sequence ID" value="KAE8128880.1"/>
    <property type="molecule type" value="Genomic_DNA"/>
</dbReference>
<dbReference type="Proteomes" id="UP000325415">
    <property type="component" value="Unassembled WGS sequence"/>
</dbReference>
<dbReference type="RefSeq" id="WP_152580644.1">
    <property type="nucleotide sequence ID" value="NZ_QDAG01000004.1"/>
</dbReference>
<proteinExistence type="predicted"/>
<reference evidence="1 2" key="1">
    <citation type="submission" date="2018-04" db="EMBL/GenBank/DDBJ databases">
        <authorList>
            <person name="Eckel V.P."/>
            <person name="Vogel R.F."/>
        </authorList>
    </citation>
    <scope>NUCLEOTIDE SEQUENCE [LARGE SCALE GENOMIC DNA]</scope>
    <source>
        <strain evidence="2">TMW 2.1764</strain>
    </source>
</reference>
<dbReference type="GO" id="GO:0006313">
    <property type="term" value="P:DNA transposition"/>
    <property type="evidence" value="ECO:0007669"/>
    <property type="project" value="InterPro"/>
</dbReference>
<dbReference type="InterPro" id="IPR002514">
    <property type="entry name" value="Transposase_8"/>
</dbReference>
<organism evidence="1 2">
    <name type="scientific">Bifidobacterium tibiigranuli</name>
    <dbReference type="NCBI Taxonomy" id="2172043"/>
    <lineage>
        <taxon>Bacteria</taxon>
        <taxon>Bacillati</taxon>
        <taxon>Actinomycetota</taxon>
        <taxon>Actinomycetes</taxon>
        <taxon>Bifidobacteriales</taxon>
        <taxon>Bifidobacteriaceae</taxon>
        <taxon>Bifidobacterium</taxon>
    </lineage>
</organism>
<dbReference type="GO" id="GO:0043565">
    <property type="term" value="F:sequence-specific DNA binding"/>
    <property type="evidence" value="ECO:0007669"/>
    <property type="project" value="InterPro"/>
</dbReference>
<dbReference type="GO" id="GO:0004803">
    <property type="term" value="F:transposase activity"/>
    <property type="evidence" value="ECO:0007669"/>
    <property type="project" value="InterPro"/>
</dbReference>
<sequence length="54" mass="6264">MGGRRFSVEERARAVEEYFACGMNAQEVVRRLGWPSRSALAAWVRADARFRPHR</sequence>
<evidence type="ECO:0000313" key="2">
    <source>
        <dbReference type="Proteomes" id="UP000325415"/>
    </source>
</evidence>
<name>A0A5N6S5H7_9BIFI</name>
<feature type="non-terminal residue" evidence="1">
    <location>
        <position position="54"/>
    </location>
</feature>
<dbReference type="Pfam" id="PF01527">
    <property type="entry name" value="HTH_Tnp_1"/>
    <property type="match status" value="1"/>
</dbReference>
<dbReference type="OrthoDB" id="1676087at2"/>
<keyword evidence="2" id="KW-1185">Reference proteome</keyword>
<accession>A0A5N6S5H7</accession>